<dbReference type="GO" id="GO:0005829">
    <property type="term" value="C:cytosol"/>
    <property type="evidence" value="ECO:0007669"/>
    <property type="project" value="TreeGrafter"/>
</dbReference>
<dbReference type="Pfam" id="PF17384">
    <property type="entry name" value="DUF150_C"/>
    <property type="match status" value="1"/>
</dbReference>
<evidence type="ECO:0000259" key="4">
    <source>
        <dbReference type="Pfam" id="PF02576"/>
    </source>
</evidence>
<protein>
    <recommendedName>
        <fullName evidence="3">Ribosome maturation factor RimP</fullName>
    </recommendedName>
</protein>
<name>A0A1G8XHS8_9GAMM</name>
<dbReference type="NCBIfam" id="NF000927">
    <property type="entry name" value="PRK00092.1-1"/>
    <property type="match status" value="1"/>
</dbReference>
<proteinExistence type="inferred from homology"/>
<evidence type="ECO:0000256" key="2">
    <source>
        <dbReference type="ARBA" id="ARBA00022517"/>
    </source>
</evidence>
<dbReference type="Gene3D" id="3.30.300.70">
    <property type="entry name" value="RimP-like superfamily, N-terminal"/>
    <property type="match status" value="1"/>
</dbReference>
<evidence type="ECO:0000256" key="3">
    <source>
        <dbReference type="HAMAP-Rule" id="MF_01077"/>
    </source>
</evidence>
<dbReference type="InterPro" id="IPR028998">
    <property type="entry name" value="RimP_C"/>
</dbReference>
<dbReference type="HAMAP" id="MF_01077">
    <property type="entry name" value="RimP"/>
    <property type="match status" value="1"/>
</dbReference>
<dbReference type="GO" id="GO:0006412">
    <property type="term" value="P:translation"/>
    <property type="evidence" value="ECO:0007669"/>
    <property type="project" value="TreeGrafter"/>
</dbReference>
<evidence type="ECO:0000259" key="5">
    <source>
        <dbReference type="Pfam" id="PF17384"/>
    </source>
</evidence>
<dbReference type="EMBL" id="FNFH01000002">
    <property type="protein sequence ID" value="SDJ89824.1"/>
    <property type="molecule type" value="Genomic_DNA"/>
</dbReference>
<keyword evidence="7" id="KW-1185">Reference proteome</keyword>
<dbReference type="SUPFAM" id="SSF74942">
    <property type="entry name" value="YhbC-like, C-terminal domain"/>
    <property type="match status" value="1"/>
</dbReference>
<accession>A0A1G8XHS8</accession>
<evidence type="ECO:0000256" key="1">
    <source>
        <dbReference type="ARBA" id="ARBA00022490"/>
    </source>
</evidence>
<evidence type="ECO:0000313" key="6">
    <source>
        <dbReference type="EMBL" id="SDJ89824.1"/>
    </source>
</evidence>
<keyword evidence="1 3" id="KW-0963">Cytoplasm</keyword>
<dbReference type="Pfam" id="PF02576">
    <property type="entry name" value="RimP_N"/>
    <property type="match status" value="1"/>
</dbReference>
<sequence>MSVVNSMATKREQLEELLGPVVASLGCELWGIEYQTHGRNALLRIYIDSEDGISVEDCEKVSRQVSAVMDVEDPISGNYTLEVSSPGMDRPLYRLEQFERYVGAQIEVRLRMPLDGQRKWRGLLAGVEGEEVVLRIDGENEYLLPIDSIEKANIIPQFTK</sequence>
<evidence type="ECO:0000313" key="7">
    <source>
        <dbReference type="Proteomes" id="UP000199305"/>
    </source>
</evidence>
<comment type="function">
    <text evidence="3">Required for maturation of 30S ribosomal subunits.</text>
</comment>
<dbReference type="SUPFAM" id="SSF75420">
    <property type="entry name" value="YhbC-like, N-terminal domain"/>
    <property type="match status" value="1"/>
</dbReference>
<dbReference type="PANTHER" id="PTHR33867:SF1">
    <property type="entry name" value="RIBOSOME MATURATION FACTOR RIMP"/>
    <property type="match status" value="1"/>
</dbReference>
<keyword evidence="2 3" id="KW-0690">Ribosome biogenesis</keyword>
<dbReference type="GO" id="GO:0000028">
    <property type="term" value="P:ribosomal small subunit assembly"/>
    <property type="evidence" value="ECO:0007669"/>
    <property type="project" value="TreeGrafter"/>
</dbReference>
<dbReference type="STRING" id="658219.SAMN05216212_1093"/>
<reference evidence="7" key="1">
    <citation type="submission" date="2016-10" db="EMBL/GenBank/DDBJ databases">
        <authorList>
            <person name="Varghese N."/>
            <person name="Submissions S."/>
        </authorList>
    </citation>
    <scope>NUCLEOTIDE SEQUENCE [LARGE SCALE GENOMIC DNA]</scope>
    <source>
        <strain evidence="7">CGMCC 1.10658</strain>
    </source>
</reference>
<comment type="subcellular location">
    <subcellularLocation>
        <location evidence="3">Cytoplasm</location>
    </subcellularLocation>
</comment>
<dbReference type="CDD" id="cd01734">
    <property type="entry name" value="YlxS_C"/>
    <property type="match status" value="1"/>
</dbReference>
<feature type="domain" description="Ribosome maturation factor RimP C-terminal" evidence="5">
    <location>
        <begin position="92"/>
        <end position="158"/>
    </location>
</feature>
<feature type="domain" description="Ribosome maturation factor RimP N-terminal" evidence="4">
    <location>
        <begin position="17"/>
        <end position="89"/>
    </location>
</feature>
<organism evidence="6 7">
    <name type="scientific">Microbulbifer yueqingensis</name>
    <dbReference type="NCBI Taxonomy" id="658219"/>
    <lineage>
        <taxon>Bacteria</taxon>
        <taxon>Pseudomonadati</taxon>
        <taxon>Pseudomonadota</taxon>
        <taxon>Gammaproteobacteria</taxon>
        <taxon>Cellvibrionales</taxon>
        <taxon>Microbulbiferaceae</taxon>
        <taxon>Microbulbifer</taxon>
    </lineage>
</organism>
<dbReference type="InterPro" id="IPR036847">
    <property type="entry name" value="RimP_C_sf"/>
</dbReference>
<dbReference type="PANTHER" id="PTHR33867">
    <property type="entry name" value="RIBOSOME MATURATION FACTOR RIMP"/>
    <property type="match status" value="1"/>
</dbReference>
<dbReference type="Gene3D" id="2.30.30.180">
    <property type="entry name" value="Ribosome maturation factor RimP, C-terminal domain"/>
    <property type="match status" value="1"/>
</dbReference>
<dbReference type="InterPro" id="IPR035956">
    <property type="entry name" value="RimP_N_sf"/>
</dbReference>
<dbReference type="Proteomes" id="UP000199305">
    <property type="component" value="Unassembled WGS sequence"/>
</dbReference>
<dbReference type="InterPro" id="IPR028989">
    <property type="entry name" value="RimP_N"/>
</dbReference>
<dbReference type="FunFam" id="3.30.300.70:FF:000001">
    <property type="entry name" value="Ribosome maturation factor RimP"/>
    <property type="match status" value="1"/>
</dbReference>
<dbReference type="AlphaFoldDB" id="A0A1G8XHS8"/>
<gene>
    <name evidence="3" type="primary">rimP</name>
    <name evidence="6" type="ORF">SAMN05216212_1093</name>
</gene>
<comment type="similarity">
    <text evidence="3">Belongs to the RimP family.</text>
</comment>
<dbReference type="InterPro" id="IPR003728">
    <property type="entry name" value="Ribosome_maturation_RimP"/>
</dbReference>